<keyword evidence="2" id="KW-1185">Reference proteome</keyword>
<evidence type="ECO:0000313" key="1">
    <source>
        <dbReference type="EMBL" id="KAH7908413.1"/>
    </source>
</evidence>
<dbReference type="EMBL" id="MU267824">
    <property type="protein sequence ID" value="KAH7908413.1"/>
    <property type="molecule type" value="Genomic_DNA"/>
</dbReference>
<gene>
    <name evidence="1" type="ORF">BJ138DRAFT_1115884</name>
</gene>
<accession>A0ACB8A6W1</accession>
<protein>
    <submittedName>
        <fullName evidence="1">Uncharacterized protein</fullName>
    </submittedName>
</protein>
<reference evidence="1" key="1">
    <citation type="journal article" date="2021" name="New Phytol.">
        <title>Evolutionary innovations through gain and loss of genes in the ectomycorrhizal Boletales.</title>
        <authorList>
            <person name="Wu G."/>
            <person name="Miyauchi S."/>
            <person name="Morin E."/>
            <person name="Kuo A."/>
            <person name="Drula E."/>
            <person name="Varga T."/>
            <person name="Kohler A."/>
            <person name="Feng B."/>
            <person name="Cao Y."/>
            <person name="Lipzen A."/>
            <person name="Daum C."/>
            <person name="Hundley H."/>
            <person name="Pangilinan J."/>
            <person name="Johnson J."/>
            <person name="Barry K."/>
            <person name="LaButti K."/>
            <person name="Ng V."/>
            <person name="Ahrendt S."/>
            <person name="Min B."/>
            <person name="Choi I.G."/>
            <person name="Park H."/>
            <person name="Plett J.M."/>
            <person name="Magnuson J."/>
            <person name="Spatafora J.W."/>
            <person name="Nagy L.G."/>
            <person name="Henrissat B."/>
            <person name="Grigoriev I.V."/>
            <person name="Yang Z.L."/>
            <person name="Xu J."/>
            <person name="Martin F.M."/>
        </authorList>
    </citation>
    <scope>NUCLEOTIDE SEQUENCE</scope>
    <source>
        <strain evidence="1">ATCC 28755</strain>
    </source>
</reference>
<dbReference type="Proteomes" id="UP000790377">
    <property type="component" value="Unassembled WGS sequence"/>
</dbReference>
<name>A0ACB8A6W1_9AGAM</name>
<proteinExistence type="predicted"/>
<sequence length="203" mass="22660">MSVPLEESLATQRNAFYNIPSNHLCVDTISHQPLLNLPLDIFPSSEMSNEFTSNALHERQELTCMSPSDSVYHLDKAGAPGVQSHNRTAPSSFIASKLDKWGFSSFLWIALPIKKKFLLSDTKDLAREHYIFTLPPNASPATILATAAMRDLTPVAIRELGIRNFHSGQDRVWINECEPTQKTKSPNAFSASCTCEHESRAWT</sequence>
<comment type="caution">
    <text evidence="1">The sequence shown here is derived from an EMBL/GenBank/DDBJ whole genome shotgun (WGS) entry which is preliminary data.</text>
</comment>
<organism evidence="1 2">
    <name type="scientific">Hygrophoropsis aurantiaca</name>
    <dbReference type="NCBI Taxonomy" id="72124"/>
    <lineage>
        <taxon>Eukaryota</taxon>
        <taxon>Fungi</taxon>
        <taxon>Dikarya</taxon>
        <taxon>Basidiomycota</taxon>
        <taxon>Agaricomycotina</taxon>
        <taxon>Agaricomycetes</taxon>
        <taxon>Agaricomycetidae</taxon>
        <taxon>Boletales</taxon>
        <taxon>Coniophorineae</taxon>
        <taxon>Hygrophoropsidaceae</taxon>
        <taxon>Hygrophoropsis</taxon>
    </lineage>
</organism>
<evidence type="ECO:0000313" key="2">
    <source>
        <dbReference type="Proteomes" id="UP000790377"/>
    </source>
</evidence>